<protein>
    <recommendedName>
        <fullName evidence="2">ATP-grasp domain-containing protein</fullName>
    </recommendedName>
</protein>
<name>A0A0M0JBF1_9EUKA</name>
<feature type="domain" description="ATP-grasp" evidence="2">
    <location>
        <begin position="80"/>
        <end position="280"/>
    </location>
</feature>
<dbReference type="PROSITE" id="PS50975">
    <property type="entry name" value="ATP_GRASP"/>
    <property type="match status" value="1"/>
</dbReference>
<comment type="caution">
    <text evidence="3">The sequence shown here is derived from an EMBL/GenBank/DDBJ whole genome shotgun (WGS) entry which is preliminary data.</text>
</comment>
<gene>
    <name evidence="3" type="ORF">Ctob_010322</name>
</gene>
<evidence type="ECO:0000313" key="3">
    <source>
        <dbReference type="EMBL" id="KOO23896.1"/>
    </source>
</evidence>
<dbReference type="AlphaFoldDB" id="A0A0M0JBF1"/>
<dbReference type="GO" id="GO:0046872">
    <property type="term" value="F:metal ion binding"/>
    <property type="evidence" value="ECO:0007669"/>
    <property type="project" value="InterPro"/>
</dbReference>
<evidence type="ECO:0000256" key="1">
    <source>
        <dbReference type="PROSITE-ProRule" id="PRU00409"/>
    </source>
</evidence>
<dbReference type="Gene3D" id="3.30.470.20">
    <property type="entry name" value="ATP-grasp fold, B domain"/>
    <property type="match status" value="1"/>
</dbReference>
<dbReference type="OrthoDB" id="10525943at2759"/>
<dbReference type="Proteomes" id="UP000037460">
    <property type="component" value="Unassembled WGS sequence"/>
</dbReference>
<dbReference type="InterPro" id="IPR011761">
    <property type="entry name" value="ATP-grasp"/>
</dbReference>
<dbReference type="InterPro" id="IPR003806">
    <property type="entry name" value="ATP-grasp_PylC-type"/>
</dbReference>
<reference evidence="4" key="1">
    <citation type="journal article" date="2015" name="PLoS Genet.">
        <title>Genome Sequence and Transcriptome Analyses of Chrysochromulina tobin: Metabolic Tools for Enhanced Algal Fitness in the Prominent Order Prymnesiales (Haptophyceae).</title>
        <authorList>
            <person name="Hovde B.T."/>
            <person name="Deodato C.R."/>
            <person name="Hunsperger H.M."/>
            <person name="Ryken S.A."/>
            <person name="Yost W."/>
            <person name="Jha R.K."/>
            <person name="Patterson J."/>
            <person name="Monnat R.J. Jr."/>
            <person name="Barlow S.B."/>
            <person name="Starkenburg S.R."/>
            <person name="Cattolico R.A."/>
        </authorList>
    </citation>
    <scope>NUCLEOTIDE SEQUENCE</scope>
    <source>
        <strain evidence="4">CCMP291</strain>
    </source>
</reference>
<dbReference type="SUPFAM" id="SSF56059">
    <property type="entry name" value="Glutathione synthetase ATP-binding domain-like"/>
    <property type="match status" value="1"/>
</dbReference>
<proteinExistence type="predicted"/>
<keyword evidence="1" id="KW-0067">ATP-binding</keyword>
<dbReference type="Pfam" id="PF02655">
    <property type="entry name" value="ATP-grasp_3"/>
    <property type="match status" value="1"/>
</dbReference>
<sequence>MVLNELTTRRIPASRRCLFHLYHSHPSAAVREDITSCGLNFMGDQDEHPLLGSLREAKGWLHADYNPSSQRPSLPAALRNGEISSQSLRVPKGYICSTVEEQHAAFRELKSQDPPVRVVLKPTDGLGCAGLVLDATEADLAPVNTKAWIKGSEYTIEEMIGAKGGPSPTVYMCGTTPIAVADQIMCGTSNHGNFVPSAAPSAMQQAMAEAGVAIGRYLDLKGQWGLDFVIDEVTQDPVVVDLNMGRPNGNLAYFLWRSIQIPPPMVSSEDVHQTVAGRVGPEKETSRDYVKLLRDAGLLWLPGRTEGVVPSYYIAGQSSTIVCVSWTGREDLIALYKRLKVVDTKGTYKMDV</sequence>
<organism evidence="3 4">
    <name type="scientific">Chrysochromulina tobinii</name>
    <dbReference type="NCBI Taxonomy" id="1460289"/>
    <lineage>
        <taxon>Eukaryota</taxon>
        <taxon>Haptista</taxon>
        <taxon>Haptophyta</taxon>
        <taxon>Prymnesiophyceae</taxon>
        <taxon>Prymnesiales</taxon>
        <taxon>Chrysochromulinaceae</taxon>
        <taxon>Chrysochromulina</taxon>
    </lineage>
</organism>
<evidence type="ECO:0000313" key="4">
    <source>
        <dbReference type="Proteomes" id="UP000037460"/>
    </source>
</evidence>
<evidence type="ECO:0000259" key="2">
    <source>
        <dbReference type="PROSITE" id="PS50975"/>
    </source>
</evidence>
<dbReference type="GO" id="GO:0005524">
    <property type="term" value="F:ATP binding"/>
    <property type="evidence" value="ECO:0007669"/>
    <property type="project" value="UniProtKB-UniRule"/>
</dbReference>
<dbReference type="EMBL" id="JWZX01003147">
    <property type="protein sequence ID" value="KOO23896.1"/>
    <property type="molecule type" value="Genomic_DNA"/>
</dbReference>
<keyword evidence="1" id="KW-0547">Nucleotide-binding</keyword>
<accession>A0A0M0JBF1</accession>
<keyword evidence="4" id="KW-1185">Reference proteome</keyword>